<dbReference type="InterPro" id="IPR003730">
    <property type="entry name" value="Cu_polyphenol_OxRdtase"/>
</dbReference>
<comment type="catalytic activity">
    <reaction evidence="8">
        <text>adenosine + H2O + H(+) = inosine + NH4(+)</text>
        <dbReference type="Rhea" id="RHEA:24408"/>
        <dbReference type="ChEBI" id="CHEBI:15377"/>
        <dbReference type="ChEBI" id="CHEBI:15378"/>
        <dbReference type="ChEBI" id="CHEBI:16335"/>
        <dbReference type="ChEBI" id="CHEBI:17596"/>
        <dbReference type="ChEBI" id="CHEBI:28938"/>
        <dbReference type="EC" id="3.5.4.4"/>
    </reaction>
    <physiologicalReaction direction="left-to-right" evidence="8">
        <dbReference type="Rhea" id="RHEA:24409"/>
    </physiologicalReaction>
</comment>
<dbReference type="Gene3D" id="3.60.140.10">
    <property type="entry name" value="CNF1/YfiH-like putative cysteine hydrolases"/>
    <property type="match status" value="1"/>
</dbReference>
<dbReference type="NCBIfam" id="TIGR00726">
    <property type="entry name" value="peptidoglycan editing factor PgeF"/>
    <property type="match status" value="1"/>
</dbReference>
<comment type="catalytic activity">
    <reaction evidence="1">
        <text>inosine + phosphate = alpha-D-ribose 1-phosphate + hypoxanthine</text>
        <dbReference type="Rhea" id="RHEA:27646"/>
        <dbReference type="ChEBI" id="CHEBI:17368"/>
        <dbReference type="ChEBI" id="CHEBI:17596"/>
        <dbReference type="ChEBI" id="CHEBI:43474"/>
        <dbReference type="ChEBI" id="CHEBI:57720"/>
        <dbReference type="EC" id="2.4.2.1"/>
    </reaction>
    <physiologicalReaction direction="left-to-right" evidence="1">
        <dbReference type="Rhea" id="RHEA:27647"/>
    </physiologicalReaction>
</comment>
<evidence type="ECO:0000313" key="13">
    <source>
        <dbReference type="Proteomes" id="UP000000378"/>
    </source>
</evidence>
<evidence type="ECO:0000256" key="9">
    <source>
        <dbReference type="ARBA" id="ARBA00048968"/>
    </source>
</evidence>
<name>D7CLK9_SYNLT</name>
<evidence type="ECO:0000256" key="6">
    <source>
        <dbReference type="ARBA" id="ARBA00022801"/>
    </source>
</evidence>
<dbReference type="EMBL" id="CP002048">
    <property type="protein sequence ID" value="ADI01594.1"/>
    <property type="molecule type" value="Genomic_DNA"/>
</dbReference>
<dbReference type="GO" id="GO:0016787">
    <property type="term" value="F:hydrolase activity"/>
    <property type="evidence" value="ECO:0007669"/>
    <property type="project" value="UniProtKB-KW"/>
</dbReference>
<dbReference type="AlphaFoldDB" id="D7CLK9"/>
<comment type="function">
    <text evidence="2">Purine nucleoside enzyme that catalyzes the phosphorolysis of adenosine and inosine nucleosides, yielding D-ribose 1-phosphate and the respective free bases, adenine and hypoxanthine. Also catalyzes the phosphorolysis of S-methyl-5'-thioadenosine into adenine and S-methyl-5-thio-alpha-D-ribose 1-phosphate. Also has adenosine deaminase activity.</text>
</comment>
<protein>
    <recommendedName>
        <fullName evidence="11">Purine nucleoside phosphorylase</fullName>
    </recommendedName>
</protein>
<evidence type="ECO:0000256" key="10">
    <source>
        <dbReference type="ARBA" id="ARBA00049893"/>
    </source>
</evidence>
<dbReference type="InterPro" id="IPR011324">
    <property type="entry name" value="Cytotoxic_necrot_fac-like_cat"/>
</dbReference>
<evidence type="ECO:0000256" key="3">
    <source>
        <dbReference type="ARBA" id="ARBA00007353"/>
    </source>
</evidence>
<dbReference type="HOGENOM" id="CLU_065784_0_0_9"/>
<dbReference type="PANTHER" id="PTHR30616:SF2">
    <property type="entry name" value="PURINE NUCLEOSIDE PHOSPHORYLASE LACC1"/>
    <property type="match status" value="1"/>
</dbReference>
<evidence type="ECO:0000256" key="7">
    <source>
        <dbReference type="ARBA" id="ARBA00022833"/>
    </source>
</evidence>
<evidence type="ECO:0000256" key="4">
    <source>
        <dbReference type="ARBA" id="ARBA00022679"/>
    </source>
</evidence>
<dbReference type="eggNOG" id="COG1496">
    <property type="taxonomic scope" value="Bacteria"/>
</dbReference>
<keyword evidence="5" id="KW-0479">Metal-binding</keyword>
<dbReference type="SUPFAM" id="SSF64438">
    <property type="entry name" value="CNF1/YfiH-like putative cysteine hydrolases"/>
    <property type="match status" value="1"/>
</dbReference>
<keyword evidence="6" id="KW-0378">Hydrolase</keyword>
<dbReference type="OrthoDB" id="4279at2"/>
<dbReference type="GO" id="GO:0005507">
    <property type="term" value="F:copper ion binding"/>
    <property type="evidence" value="ECO:0007669"/>
    <property type="project" value="TreeGrafter"/>
</dbReference>
<dbReference type="RefSeq" id="WP_013174996.1">
    <property type="nucleotide sequence ID" value="NC_014220.1"/>
</dbReference>
<organism evidence="12 13">
    <name type="scientific">Syntrophothermus lipocalidus (strain DSM 12680 / TGB-C1)</name>
    <dbReference type="NCBI Taxonomy" id="643648"/>
    <lineage>
        <taxon>Bacteria</taxon>
        <taxon>Bacillati</taxon>
        <taxon>Bacillota</taxon>
        <taxon>Clostridia</taxon>
        <taxon>Eubacteriales</taxon>
        <taxon>Syntrophomonadaceae</taxon>
        <taxon>Syntrophothermus</taxon>
    </lineage>
</organism>
<dbReference type="Pfam" id="PF02578">
    <property type="entry name" value="Cu-oxidase_4"/>
    <property type="match status" value="1"/>
</dbReference>
<dbReference type="PANTHER" id="PTHR30616">
    <property type="entry name" value="UNCHARACTERIZED PROTEIN YFIH"/>
    <property type="match status" value="1"/>
</dbReference>
<sequence length="273" mass="30167">MVSWHLHSVQGLSYITLPEWQKQGLTVAITTRTGGFSQGEYSSLNLAFHVGDDQTAVLSNRELLASVLRISLADMVCACQVHKANVRIVTEADKGKGVFEYASALPETDAMVTDCEGVFLTTFYADCIPILLFDVTRRVIGLAHGGWKGTMAKIASATVEVMRKEFGSYPQDIKAFIGPGIGGCCYEVDDGLAAQVRTVFGKDSRFLLEEKQGRNYWYLDRTNFFILENAGLHHQNIGLCGMCTRCNQELFYSYRGSGGRTGRFAVVLGFNKR</sequence>
<evidence type="ECO:0000256" key="1">
    <source>
        <dbReference type="ARBA" id="ARBA00000553"/>
    </source>
</evidence>
<keyword evidence="4" id="KW-0808">Transferase</keyword>
<dbReference type="CDD" id="cd16833">
    <property type="entry name" value="YfiH"/>
    <property type="match status" value="1"/>
</dbReference>
<dbReference type="KEGG" id="slp:Slip_0814"/>
<dbReference type="GO" id="GO:0017061">
    <property type="term" value="F:S-methyl-5-thioadenosine phosphorylase activity"/>
    <property type="evidence" value="ECO:0007669"/>
    <property type="project" value="UniProtKB-EC"/>
</dbReference>
<proteinExistence type="inferred from homology"/>
<reference evidence="12 13" key="2">
    <citation type="journal article" date="2010" name="Stand. Genomic Sci.">
        <title>Complete genome sequence of Syntrophothermus lipocalidus type strain (TGB-C1).</title>
        <authorList>
            <person name="Djao O.D."/>
            <person name="Zhang X."/>
            <person name="Lucas S."/>
            <person name="Lapidus A."/>
            <person name="Del Rio T.G."/>
            <person name="Nolan M."/>
            <person name="Tice H."/>
            <person name="Cheng J.F."/>
            <person name="Han C."/>
            <person name="Tapia R."/>
            <person name="Goodwin L."/>
            <person name="Pitluck S."/>
            <person name="Liolios K."/>
            <person name="Ivanova N."/>
            <person name="Mavromatis K."/>
            <person name="Mikhailova N."/>
            <person name="Ovchinnikova G."/>
            <person name="Pati A."/>
            <person name="Brambilla E."/>
            <person name="Chen A."/>
            <person name="Palaniappan K."/>
            <person name="Land M."/>
            <person name="Hauser L."/>
            <person name="Chang Y.J."/>
            <person name="Jeffries C.D."/>
            <person name="Rohde M."/>
            <person name="Sikorski J."/>
            <person name="Spring S."/>
            <person name="Goker M."/>
            <person name="Detter J.C."/>
            <person name="Woyke T."/>
            <person name="Bristow J."/>
            <person name="Eisen J.A."/>
            <person name="Markowitz V."/>
            <person name="Hugenholtz P."/>
            <person name="Kyrpides N.C."/>
            <person name="Klenk H.P."/>
        </authorList>
    </citation>
    <scope>NUCLEOTIDE SEQUENCE [LARGE SCALE GENOMIC DNA]</scope>
    <source>
        <strain evidence="13">DSM 12680 / TGB-C1</strain>
    </source>
</reference>
<evidence type="ECO:0000256" key="5">
    <source>
        <dbReference type="ARBA" id="ARBA00022723"/>
    </source>
</evidence>
<dbReference type="Proteomes" id="UP000000378">
    <property type="component" value="Chromosome"/>
</dbReference>
<keyword evidence="13" id="KW-1185">Reference proteome</keyword>
<evidence type="ECO:0000256" key="2">
    <source>
        <dbReference type="ARBA" id="ARBA00003215"/>
    </source>
</evidence>
<evidence type="ECO:0000256" key="11">
    <source>
        <dbReference type="RuleBase" id="RU361274"/>
    </source>
</evidence>
<evidence type="ECO:0000313" key="12">
    <source>
        <dbReference type="EMBL" id="ADI01594.1"/>
    </source>
</evidence>
<dbReference type="STRING" id="643648.Slip_0814"/>
<comment type="similarity">
    <text evidence="3 11">Belongs to the purine nucleoside phosphorylase YfiH/LACC1 family.</text>
</comment>
<comment type="catalytic activity">
    <reaction evidence="9">
        <text>adenosine + phosphate = alpha-D-ribose 1-phosphate + adenine</text>
        <dbReference type="Rhea" id="RHEA:27642"/>
        <dbReference type="ChEBI" id="CHEBI:16335"/>
        <dbReference type="ChEBI" id="CHEBI:16708"/>
        <dbReference type="ChEBI" id="CHEBI:43474"/>
        <dbReference type="ChEBI" id="CHEBI:57720"/>
        <dbReference type="EC" id="2.4.2.1"/>
    </reaction>
    <physiologicalReaction direction="left-to-right" evidence="9">
        <dbReference type="Rhea" id="RHEA:27643"/>
    </physiologicalReaction>
</comment>
<gene>
    <name evidence="12" type="ordered locus">Slip_0814</name>
</gene>
<dbReference type="InterPro" id="IPR038371">
    <property type="entry name" value="Cu_polyphenol_OxRdtase_sf"/>
</dbReference>
<comment type="catalytic activity">
    <reaction evidence="10">
        <text>S-methyl-5'-thioadenosine + phosphate = 5-(methylsulfanyl)-alpha-D-ribose 1-phosphate + adenine</text>
        <dbReference type="Rhea" id="RHEA:11852"/>
        <dbReference type="ChEBI" id="CHEBI:16708"/>
        <dbReference type="ChEBI" id="CHEBI:17509"/>
        <dbReference type="ChEBI" id="CHEBI:43474"/>
        <dbReference type="ChEBI" id="CHEBI:58533"/>
        <dbReference type="EC" id="2.4.2.28"/>
    </reaction>
    <physiologicalReaction direction="left-to-right" evidence="10">
        <dbReference type="Rhea" id="RHEA:11853"/>
    </physiologicalReaction>
</comment>
<accession>D7CLK9</accession>
<reference evidence="13" key="1">
    <citation type="journal article" date="2010" name="Stand. Genomic Sci.">
        <title>Complete genome sequence of Syntrophothermus lipocalidus type strain (TGB-C1T).</title>
        <authorList>
            <consortium name="US DOE Joint Genome Institute (JGI-PGF)"/>
            <person name="Djao O."/>
            <person name="Zhang X."/>
            <person name="Lucas S."/>
            <person name="Lapidus A."/>
            <person name="Glavina Del Rio T."/>
            <person name="Nolan M."/>
            <person name="Tice H."/>
            <person name="Cheng J."/>
            <person name="Han C."/>
            <person name="Tapia R."/>
            <person name="Goodwin L."/>
            <person name="Pitluck S."/>
            <person name="Liolios K."/>
            <person name="Ivanova N."/>
            <person name="Mavromatis K."/>
            <person name="Mikhailova N."/>
            <person name="Ovchinnikova G."/>
            <person name="Pati A."/>
            <person name="Brambilla E."/>
            <person name="Chen A."/>
            <person name="Palaniappan K."/>
            <person name="Land M."/>
            <person name="Hauser L."/>
            <person name="Chang Y."/>
            <person name="Jeffries C."/>
            <person name="Rohde M."/>
            <person name="Sikorski J."/>
            <person name="Spring S."/>
            <person name="Goker M."/>
            <person name="Detter J."/>
            <person name="Woyke T."/>
            <person name="Bristow J."/>
            <person name="Eisen J."/>
            <person name="Markowitz V."/>
            <person name="Hugenholtz P."/>
            <person name="Kyrpides N."/>
            <person name="Klenk H."/>
        </authorList>
    </citation>
    <scope>NUCLEOTIDE SEQUENCE [LARGE SCALE GENOMIC DNA]</scope>
    <source>
        <strain evidence="13">DSM 12680 / TGB-C1</strain>
    </source>
</reference>
<keyword evidence="7" id="KW-0862">Zinc</keyword>
<evidence type="ECO:0000256" key="8">
    <source>
        <dbReference type="ARBA" id="ARBA00047989"/>
    </source>
</evidence>